<feature type="region of interest" description="Disordered" evidence="10">
    <location>
        <begin position="34"/>
        <end position="59"/>
    </location>
</feature>
<keyword evidence="2 8" id="KW-0813">Transport</keyword>
<evidence type="ECO:0000256" key="6">
    <source>
        <dbReference type="ARBA" id="ARBA00023136"/>
    </source>
</evidence>
<protein>
    <submittedName>
        <fullName evidence="13">TonB-dependent receptor</fullName>
    </submittedName>
</protein>
<keyword evidence="3 8" id="KW-1134">Transmembrane beta strand</keyword>
<evidence type="ECO:0000256" key="2">
    <source>
        <dbReference type="ARBA" id="ARBA00022448"/>
    </source>
</evidence>
<evidence type="ECO:0000313" key="13">
    <source>
        <dbReference type="EMBL" id="HGB35314.1"/>
    </source>
</evidence>
<dbReference type="InterPro" id="IPR000531">
    <property type="entry name" value="Beta-barrel_TonB"/>
</dbReference>
<evidence type="ECO:0000256" key="4">
    <source>
        <dbReference type="ARBA" id="ARBA00022692"/>
    </source>
</evidence>
<dbReference type="Gene3D" id="2.40.170.20">
    <property type="entry name" value="TonB-dependent receptor, beta-barrel domain"/>
    <property type="match status" value="1"/>
</dbReference>
<dbReference type="Gene3D" id="2.170.130.10">
    <property type="entry name" value="TonB-dependent receptor, plug domain"/>
    <property type="match status" value="1"/>
</dbReference>
<keyword evidence="4 8" id="KW-0812">Transmembrane</keyword>
<keyword evidence="5 9" id="KW-0798">TonB box</keyword>
<comment type="subcellular location">
    <subcellularLocation>
        <location evidence="1 8">Cell outer membrane</location>
        <topology evidence="1 8">Multi-pass membrane protein</topology>
    </subcellularLocation>
</comment>
<evidence type="ECO:0000256" key="1">
    <source>
        <dbReference type="ARBA" id="ARBA00004571"/>
    </source>
</evidence>
<dbReference type="Pfam" id="PF00593">
    <property type="entry name" value="TonB_dep_Rec_b-barrel"/>
    <property type="match status" value="1"/>
</dbReference>
<evidence type="ECO:0000256" key="7">
    <source>
        <dbReference type="ARBA" id="ARBA00023237"/>
    </source>
</evidence>
<evidence type="ECO:0000259" key="11">
    <source>
        <dbReference type="Pfam" id="PF00593"/>
    </source>
</evidence>
<dbReference type="Gene3D" id="2.60.40.1120">
    <property type="entry name" value="Carboxypeptidase-like, regulatory domain"/>
    <property type="match status" value="1"/>
</dbReference>
<feature type="domain" description="TonB-dependent receptor plug" evidence="12">
    <location>
        <begin position="161"/>
        <end position="265"/>
    </location>
</feature>
<dbReference type="AlphaFoldDB" id="A0A7V3KMB1"/>
<dbReference type="InterPro" id="IPR008969">
    <property type="entry name" value="CarboxyPept-like_regulatory"/>
</dbReference>
<accession>A0A7V3KMB1</accession>
<dbReference type="SUPFAM" id="SSF49464">
    <property type="entry name" value="Carboxypeptidase regulatory domain-like"/>
    <property type="match status" value="1"/>
</dbReference>
<evidence type="ECO:0000256" key="10">
    <source>
        <dbReference type="SAM" id="MobiDB-lite"/>
    </source>
</evidence>
<organism evidence="13">
    <name type="scientific">candidate division WOR-3 bacterium</name>
    <dbReference type="NCBI Taxonomy" id="2052148"/>
    <lineage>
        <taxon>Bacteria</taxon>
        <taxon>Bacteria division WOR-3</taxon>
    </lineage>
</organism>
<dbReference type="PROSITE" id="PS52016">
    <property type="entry name" value="TONB_DEPENDENT_REC_3"/>
    <property type="match status" value="1"/>
</dbReference>
<feature type="domain" description="TonB-dependent receptor-like beta-barrel" evidence="11">
    <location>
        <begin position="389"/>
        <end position="713"/>
    </location>
</feature>
<keyword evidence="6 8" id="KW-0472">Membrane</keyword>
<feature type="compositionally biased region" description="Low complexity" evidence="10">
    <location>
        <begin position="47"/>
        <end position="57"/>
    </location>
</feature>
<comment type="similarity">
    <text evidence="8 9">Belongs to the TonB-dependent receptor family.</text>
</comment>
<proteinExistence type="inferred from homology"/>
<dbReference type="PANTHER" id="PTHR30069:SF57">
    <property type="entry name" value="TONB-DEPENDENT RECEPTOR"/>
    <property type="match status" value="1"/>
</dbReference>
<dbReference type="InterPro" id="IPR039426">
    <property type="entry name" value="TonB-dep_rcpt-like"/>
</dbReference>
<dbReference type="GO" id="GO:0015344">
    <property type="term" value="F:siderophore uptake transmembrane transporter activity"/>
    <property type="evidence" value="ECO:0007669"/>
    <property type="project" value="TreeGrafter"/>
</dbReference>
<reference evidence="13" key="1">
    <citation type="journal article" date="2020" name="mSystems">
        <title>Genome- and Community-Level Interaction Insights into Carbon Utilization and Element Cycling Functions of Hydrothermarchaeota in Hydrothermal Sediment.</title>
        <authorList>
            <person name="Zhou Z."/>
            <person name="Liu Y."/>
            <person name="Xu W."/>
            <person name="Pan J."/>
            <person name="Luo Z.H."/>
            <person name="Li M."/>
        </authorList>
    </citation>
    <scope>NUCLEOTIDE SEQUENCE [LARGE SCALE GENOMIC DNA]</scope>
    <source>
        <strain evidence="13">SpSt-754</strain>
    </source>
</reference>
<evidence type="ECO:0000256" key="5">
    <source>
        <dbReference type="ARBA" id="ARBA00023077"/>
    </source>
</evidence>
<dbReference type="EMBL" id="DTGD01000007">
    <property type="protein sequence ID" value="HGB35314.1"/>
    <property type="molecule type" value="Genomic_DNA"/>
</dbReference>
<name>A0A7V3KMB1_UNCW3</name>
<dbReference type="SUPFAM" id="SSF56935">
    <property type="entry name" value="Porins"/>
    <property type="match status" value="1"/>
</dbReference>
<dbReference type="InterPro" id="IPR012910">
    <property type="entry name" value="Plug_dom"/>
</dbReference>
<sequence>MDKKQCIILTTNWIVYAIFLDLMVSDIVRAQEESKTKESNEASAKQSNESATTSTENSAEKSKQALFEVTVIAPTGKPLAGATIEIPSIKLKTMTDSKGIAHLQVPFETMEVQVKASGFAPYKETIKFDEALSLAGITIFIPYDLGEVIFTGATQEKLAAEMPIKTQVIERETIERKGASNIADALKHTTGVRVENNCQNCNFTQVRLNGMDGKYSQILINGHPVFSALAGVYGLEEYPSEMVDRIEIIKGGGSALYGGGAVAGVINIITKRPDTNFGNLRIGGFSLGTEWGGHFFGGNVGLVNKKKKLALALSGSLHSREEFDANGDEISDIGMFRQYSLSGDLFWDPFPGTTLTLRLQGFGERRRGGDHLDWPEFDVAVSEGGTILRQQGEIRWKHILRSGLSYEFGYTFAHTSRDSYYGGGGDIQPPSAGATVSDWEEFWAAKKLAMSCYGHTRDPVHFGDFLLHIPFNLVGEMMLTLGGQVQAEHLTDSFPAYSRKTDDTYIDGAGLAEFDWNPAKWNETIVGVRVSKNSEINRVIATPRLAVIFNPLKWLRLRTSFSTGYRAPQVFDEDLHVTIVSGEGSIVKNDPNLRPEISYGGAQQIEFTLALSSVWSLKMSINGFINYLTDVLVLDERDDPMTTQELEFVRINHGRTYVYGGEFEASLVYRNLFNFRGGWTIQHGEYSEADPDFNSKDLFRTPNMYGFIEIWGKLPLGFEPFTAVDITGPMKVPHYAGYIPENRLEQSPWFIDWDVGLSCHIPAEKRPNFKMSLAARNILNSFQSDFDKGPERDAGYVYGPRLPRSFWFELKGEF</sequence>
<dbReference type="GO" id="GO:0044718">
    <property type="term" value="P:siderophore transmembrane transport"/>
    <property type="evidence" value="ECO:0007669"/>
    <property type="project" value="TreeGrafter"/>
</dbReference>
<gene>
    <name evidence="13" type="ORF">ENV38_00185</name>
</gene>
<evidence type="ECO:0000256" key="8">
    <source>
        <dbReference type="PROSITE-ProRule" id="PRU01360"/>
    </source>
</evidence>
<keyword evidence="7 8" id="KW-0998">Cell outer membrane</keyword>
<keyword evidence="13" id="KW-0675">Receptor</keyword>
<dbReference type="InterPro" id="IPR037066">
    <property type="entry name" value="Plug_dom_sf"/>
</dbReference>
<evidence type="ECO:0000259" key="12">
    <source>
        <dbReference type="Pfam" id="PF07715"/>
    </source>
</evidence>
<dbReference type="PANTHER" id="PTHR30069">
    <property type="entry name" value="TONB-DEPENDENT OUTER MEMBRANE RECEPTOR"/>
    <property type="match status" value="1"/>
</dbReference>
<evidence type="ECO:0000256" key="3">
    <source>
        <dbReference type="ARBA" id="ARBA00022452"/>
    </source>
</evidence>
<dbReference type="InterPro" id="IPR036942">
    <property type="entry name" value="Beta-barrel_TonB_sf"/>
</dbReference>
<dbReference type="GO" id="GO:0009279">
    <property type="term" value="C:cell outer membrane"/>
    <property type="evidence" value="ECO:0007669"/>
    <property type="project" value="UniProtKB-SubCell"/>
</dbReference>
<evidence type="ECO:0000256" key="9">
    <source>
        <dbReference type="RuleBase" id="RU003357"/>
    </source>
</evidence>
<dbReference type="Pfam" id="PF07715">
    <property type="entry name" value="Plug"/>
    <property type="match status" value="1"/>
</dbReference>
<comment type="caution">
    <text evidence="13">The sequence shown here is derived from an EMBL/GenBank/DDBJ whole genome shotgun (WGS) entry which is preliminary data.</text>
</comment>